<evidence type="ECO:0000256" key="3">
    <source>
        <dbReference type="ARBA" id="ARBA00004589"/>
    </source>
</evidence>
<evidence type="ECO:0000313" key="20">
    <source>
        <dbReference type="EMBL" id="KAJ6446831.1"/>
    </source>
</evidence>
<evidence type="ECO:0000256" key="12">
    <source>
        <dbReference type="ARBA" id="ARBA00023180"/>
    </source>
</evidence>
<dbReference type="PANTHER" id="PTHR10963:SF68">
    <property type="entry name" value="GLYCOSIDASE CRH1-RELATED"/>
    <property type="match status" value="1"/>
</dbReference>
<dbReference type="CDD" id="cd02183">
    <property type="entry name" value="GH16_fungal_CRH1_transglycosylase"/>
    <property type="match status" value="1"/>
</dbReference>
<organism evidence="20 21">
    <name type="scientific">Purpureocillium lavendulum</name>
    <dbReference type="NCBI Taxonomy" id="1247861"/>
    <lineage>
        <taxon>Eukaryota</taxon>
        <taxon>Fungi</taxon>
        <taxon>Dikarya</taxon>
        <taxon>Ascomycota</taxon>
        <taxon>Pezizomycotina</taxon>
        <taxon>Sordariomycetes</taxon>
        <taxon>Hypocreomycetidae</taxon>
        <taxon>Hypocreales</taxon>
        <taxon>Ophiocordycipitaceae</taxon>
        <taxon>Purpureocillium</taxon>
    </lineage>
</organism>
<dbReference type="EMBL" id="JAQHRD010000001">
    <property type="protein sequence ID" value="KAJ6446831.1"/>
    <property type="molecule type" value="Genomic_DNA"/>
</dbReference>
<dbReference type="GO" id="GO:0008843">
    <property type="term" value="F:endochitinase activity"/>
    <property type="evidence" value="ECO:0007669"/>
    <property type="project" value="UniProtKB-EC"/>
</dbReference>
<evidence type="ECO:0000256" key="9">
    <source>
        <dbReference type="ARBA" id="ARBA00022801"/>
    </source>
</evidence>
<keyword evidence="11 18" id="KW-1015">Disulfide bond</keyword>
<keyword evidence="21" id="KW-1185">Reference proteome</keyword>
<evidence type="ECO:0000256" key="5">
    <source>
        <dbReference type="ARBA" id="ARBA00022622"/>
    </source>
</evidence>
<evidence type="ECO:0000256" key="8">
    <source>
        <dbReference type="ARBA" id="ARBA00022729"/>
    </source>
</evidence>
<dbReference type="GO" id="GO:0098552">
    <property type="term" value="C:side of membrane"/>
    <property type="evidence" value="ECO:0007669"/>
    <property type="project" value="UniProtKB-KW"/>
</dbReference>
<keyword evidence="10" id="KW-0472">Membrane</keyword>
<comment type="caution">
    <text evidence="20">The sequence shown here is derived from an EMBL/GenBank/DDBJ whole genome shotgun (WGS) entry which is preliminary data.</text>
</comment>
<evidence type="ECO:0000256" key="15">
    <source>
        <dbReference type="ARBA" id="ARBA00023316"/>
    </source>
</evidence>
<accession>A0AB34G8I1</accession>
<dbReference type="Pfam" id="PF00722">
    <property type="entry name" value="Glyco_hydro_16"/>
    <property type="match status" value="1"/>
</dbReference>
<dbReference type="InterPro" id="IPR050546">
    <property type="entry name" value="Glycosyl_Hydrlase_16"/>
</dbReference>
<dbReference type="Proteomes" id="UP001163105">
    <property type="component" value="Unassembled WGS sequence"/>
</dbReference>
<evidence type="ECO:0000256" key="6">
    <source>
        <dbReference type="ARBA" id="ARBA00022676"/>
    </source>
</evidence>
<evidence type="ECO:0000256" key="17">
    <source>
        <dbReference type="PIRSR" id="PIRSR037299-1"/>
    </source>
</evidence>
<dbReference type="GO" id="GO:0031505">
    <property type="term" value="P:fungal-type cell wall organization"/>
    <property type="evidence" value="ECO:0007669"/>
    <property type="project" value="TreeGrafter"/>
</dbReference>
<comment type="catalytic activity">
    <reaction evidence="1">
        <text>Random endo-hydrolysis of N-acetyl-beta-D-glucosaminide (1-&gt;4)-beta-linkages in chitin and chitodextrins.</text>
        <dbReference type="EC" id="3.2.1.14"/>
    </reaction>
</comment>
<evidence type="ECO:0000256" key="18">
    <source>
        <dbReference type="PIRSR" id="PIRSR037299-2"/>
    </source>
</evidence>
<keyword evidence="15" id="KW-0961">Cell wall biogenesis/degradation</keyword>
<keyword evidence="14 20" id="KW-0326">Glycosidase</keyword>
<evidence type="ECO:0000256" key="16">
    <source>
        <dbReference type="ARBA" id="ARBA00038074"/>
    </source>
</evidence>
<evidence type="ECO:0000256" key="14">
    <source>
        <dbReference type="ARBA" id="ARBA00023295"/>
    </source>
</evidence>
<dbReference type="SUPFAM" id="SSF49899">
    <property type="entry name" value="Concanavalin A-like lectins/glucanases"/>
    <property type="match status" value="1"/>
</dbReference>
<comment type="subcellular location">
    <subcellularLocation>
        <location evidence="2">Cell envelope</location>
    </subcellularLocation>
    <subcellularLocation>
        <location evidence="3">Membrane</location>
        <topology evidence="3">Lipid-anchor</topology>
        <topology evidence="3">GPI-anchor</topology>
    </subcellularLocation>
</comment>
<comment type="similarity">
    <text evidence="16">Belongs to the glycosyl hydrolase 16 family. CRH1 subfamily.</text>
</comment>
<reference evidence="20" key="1">
    <citation type="submission" date="2023-01" db="EMBL/GenBank/DDBJ databases">
        <title>The growth and conidiation of Purpureocillium lavendulum are regulated by nitrogen source and histone H3K14 acetylation.</title>
        <authorList>
            <person name="Tang P."/>
            <person name="Han J."/>
            <person name="Zhang C."/>
            <person name="Tang P."/>
            <person name="Qi F."/>
            <person name="Zhang K."/>
            <person name="Liang L."/>
        </authorList>
    </citation>
    <scope>NUCLEOTIDE SEQUENCE</scope>
    <source>
        <strain evidence="20">YMF1.00683</strain>
    </source>
</reference>
<evidence type="ECO:0000256" key="13">
    <source>
        <dbReference type="ARBA" id="ARBA00023288"/>
    </source>
</evidence>
<evidence type="ECO:0000256" key="1">
    <source>
        <dbReference type="ARBA" id="ARBA00000822"/>
    </source>
</evidence>
<dbReference type="GO" id="GO:0016757">
    <property type="term" value="F:glycosyltransferase activity"/>
    <property type="evidence" value="ECO:0007669"/>
    <property type="project" value="UniProtKB-KW"/>
</dbReference>
<sequence length="300" mass="31907">MVNVAAGPNVRHSRNTRLLTFVLIAIIAMFTKSVLAAVAAASSLVSAQTWTKCNPLTTTCPADPAFGSQKVNCDFSKGACSAFQLLSGPVSYGGNGALFSIAQQGQGPTIATGNYLFFGRVDVVLQAAPGKGIVTAFVLQSDDLDEIDWEWVGFDNAQAQSNYFSKGDTSTYDRGAFHAVSNPTGSAHTYSIEWTSKAVNWLIDGTSVRTLTYEQAKGGSGYPQSPMQVKLGTWVAGRPDASPGTVQWAGGYADWSQAPFNAYFKTISIVDYAGADSPGKNAKQYVYGDHSGSYKSIRVQ</sequence>
<keyword evidence="7" id="KW-0808">Transferase</keyword>
<proteinExistence type="inferred from homology"/>
<protein>
    <recommendedName>
        <fullName evidence="4">chitinase</fullName>
        <ecNumber evidence="4">3.2.1.14</ecNumber>
    </recommendedName>
</protein>
<feature type="disulfide bond" evidence="18">
    <location>
        <begin position="53"/>
        <end position="60"/>
    </location>
</feature>
<dbReference type="PIRSF" id="PIRSF037299">
    <property type="entry name" value="Glycosidase_CRH1_prd"/>
    <property type="match status" value="1"/>
</dbReference>
<keyword evidence="8" id="KW-0732">Signal</keyword>
<feature type="active site" description="Nucleophile" evidence="17">
    <location>
        <position position="146"/>
    </location>
</feature>
<dbReference type="Gene3D" id="2.60.120.200">
    <property type="match status" value="1"/>
</dbReference>
<dbReference type="InterPro" id="IPR013320">
    <property type="entry name" value="ConA-like_dom_sf"/>
</dbReference>
<dbReference type="PROSITE" id="PS51762">
    <property type="entry name" value="GH16_2"/>
    <property type="match status" value="1"/>
</dbReference>
<evidence type="ECO:0000256" key="4">
    <source>
        <dbReference type="ARBA" id="ARBA00012729"/>
    </source>
</evidence>
<gene>
    <name evidence="20" type="ORF">O9K51_01604</name>
</gene>
<evidence type="ECO:0000313" key="21">
    <source>
        <dbReference type="Proteomes" id="UP001163105"/>
    </source>
</evidence>
<keyword evidence="5" id="KW-0336">GPI-anchor</keyword>
<dbReference type="InterPro" id="IPR017168">
    <property type="entry name" value="CHR-like"/>
</dbReference>
<dbReference type="EC" id="3.2.1.14" evidence="4"/>
<name>A0AB34G8I1_9HYPO</name>
<evidence type="ECO:0000256" key="7">
    <source>
        <dbReference type="ARBA" id="ARBA00022679"/>
    </source>
</evidence>
<dbReference type="GO" id="GO:0005975">
    <property type="term" value="P:carbohydrate metabolic process"/>
    <property type="evidence" value="ECO:0007669"/>
    <property type="project" value="InterPro"/>
</dbReference>
<keyword evidence="6" id="KW-0328">Glycosyltransferase</keyword>
<dbReference type="InterPro" id="IPR000757">
    <property type="entry name" value="Beta-glucanase-like"/>
</dbReference>
<feature type="domain" description="GH16" evidence="19">
    <location>
        <begin position="47"/>
        <end position="264"/>
    </location>
</feature>
<keyword evidence="12" id="KW-0325">Glycoprotein</keyword>
<evidence type="ECO:0000256" key="10">
    <source>
        <dbReference type="ARBA" id="ARBA00023136"/>
    </source>
</evidence>
<dbReference type="GO" id="GO:0009277">
    <property type="term" value="C:fungal-type cell wall"/>
    <property type="evidence" value="ECO:0007669"/>
    <property type="project" value="TreeGrafter"/>
</dbReference>
<evidence type="ECO:0000256" key="2">
    <source>
        <dbReference type="ARBA" id="ARBA00004196"/>
    </source>
</evidence>
<keyword evidence="13" id="KW-0449">Lipoprotein</keyword>
<evidence type="ECO:0000256" key="11">
    <source>
        <dbReference type="ARBA" id="ARBA00023157"/>
    </source>
</evidence>
<dbReference type="AlphaFoldDB" id="A0AB34G8I1"/>
<evidence type="ECO:0000259" key="19">
    <source>
        <dbReference type="PROSITE" id="PS51762"/>
    </source>
</evidence>
<feature type="active site" description="Proton donor" evidence="17">
    <location>
        <position position="150"/>
    </location>
</feature>
<keyword evidence="9" id="KW-0378">Hydrolase</keyword>
<dbReference type="PANTHER" id="PTHR10963">
    <property type="entry name" value="GLYCOSYL HYDROLASE-RELATED"/>
    <property type="match status" value="1"/>
</dbReference>